<dbReference type="EMBL" id="CP000254">
    <property type="protein sequence ID" value="ABD42688.1"/>
    <property type="molecule type" value="Genomic_DNA"/>
</dbReference>
<evidence type="ECO:0000259" key="2">
    <source>
        <dbReference type="Pfam" id="PF08308"/>
    </source>
</evidence>
<dbReference type="PANTHER" id="PTHR36194">
    <property type="entry name" value="S-LAYER-LIKE PROTEIN"/>
    <property type="match status" value="1"/>
</dbReference>
<dbReference type="InParanoid" id="Q2FSQ0"/>
<evidence type="ECO:0000313" key="4">
    <source>
        <dbReference type="Proteomes" id="UP000001941"/>
    </source>
</evidence>
<dbReference type="STRING" id="323259.Mhun_3001"/>
<feature type="domain" description="PEGA" evidence="2">
    <location>
        <begin position="264"/>
        <end position="331"/>
    </location>
</feature>
<dbReference type="KEGG" id="mhu:Mhun_3001"/>
<keyword evidence="1" id="KW-1133">Transmembrane helix</keyword>
<accession>Q2FSQ0</accession>
<feature type="domain" description="PEGA" evidence="2">
    <location>
        <begin position="190"/>
        <end position="258"/>
    </location>
</feature>
<keyword evidence="4" id="KW-1185">Reference proteome</keyword>
<protein>
    <submittedName>
        <fullName evidence="3">PEGA</fullName>
    </submittedName>
</protein>
<reference evidence="4" key="1">
    <citation type="journal article" date="2016" name="Stand. Genomic Sci.">
        <title>Complete genome sequence of Methanospirillum hungatei type strain JF1.</title>
        <authorList>
            <person name="Gunsalus R.P."/>
            <person name="Cook L.E."/>
            <person name="Crable B."/>
            <person name="Rohlin L."/>
            <person name="McDonald E."/>
            <person name="Mouttaki H."/>
            <person name="Sieber J.R."/>
            <person name="Poweleit N."/>
            <person name="Zhou H."/>
            <person name="Lapidus A.L."/>
            <person name="Daligault H.E."/>
            <person name="Land M."/>
            <person name="Gilna P."/>
            <person name="Ivanova N."/>
            <person name="Kyrpides N."/>
            <person name="Culley D.E."/>
            <person name="McInerney M.J."/>
        </authorList>
    </citation>
    <scope>NUCLEOTIDE SEQUENCE [LARGE SCALE GENOMIC DNA]</scope>
    <source>
        <strain evidence="4">ATCC 27890 / DSM 864 / NBRC 100397 / JF-1</strain>
    </source>
</reference>
<feature type="domain" description="PEGA" evidence="2">
    <location>
        <begin position="336"/>
        <end position="402"/>
    </location>
</feature>
<dbReference type="eggNOG" id="arCOG03264">
    <property type="taxonomic scope" value="Archaea"/>
</dbReference>
<dbReference type="EnsemblBacteria" id="ABD42688">
    <property type="protein sequence ID" value="ABD42688"/>
    <property type="gene ID" value="Mhun_3001"/>
</dbReference>
<evidence type="ECO:0000256" key="1">
    <source>
        <dbReference type="SAM" id="Phobius"/>
    </source>
</evidence>
<evidence type="ECO:0000313" key="3">
    <source>
        <dbReference type="EMBL" id="ABD42688.1"/>
    </source>
</evidence>
<dbReference type="InterPro" id="IPR013229">
    <property type="entry name" value="PEGA"/>
</dbReference>
<feature type="domain" description="PEGA" evidence="2">
    <location>
        <begin position="408"/>
        <end position="479"/>
    </location>
</feature>
<name>Q2FSQ0_METHJ</name>
<dbReference type="PANTHER" id="PTHR36194:SF1">
    <property type="entry name" value="S-LAYER-LIKE PROTEIN"/>
    <property type="match status" value="1"/>
</dbReference>
<feature type="domain" description="PEGA" evidence="2">
    <location>
        <begin position="488"/>
        <end position="555"/>
    </location>
</feature>
<dbReference type="Proteomes" id="UP000001941">
    <property type="component" value="Chromosome"/>
</dbReference>
<dbReference type="AlphaFoldDB" id="Q2FSQ0"/>
<dbReference type="Pfam" id="PF08308">
    <property type="entry name" value="PEGA"/>
    <property type="match status" value="6"/>
</dbReference>
<keyword evidence="1" id="KW-0812">Transmembrane</keyword>
<gene>
    <name evidence="3" type="ordered locus">Mhun_3001</name>
</gene>
<proteinExistence type="predicted"/>
<dbReference type="HOGENOM" id="CLU_031943_0_0_2"/>
<keyword evidence="1" id="KW-0472">Membrane</keyword>
<dbReference type="GeneID" id="3922889"/>
<dbReference type="OrthoDB" id="95942at2157"/>
<organism evidence="3 4">
    <name type="scientific">Methanospirillum hungatei JF-1 (strain ATCC 27890 / DSM 864 / NBRC 100397 / JF-1)</name>
    <dbReference type="NCBI Taxonomy" id="323259"/>
    <lineage>
        <taxon>Archaea</taxon>
        <taxon>Methanobacteriati</taxon>
        <taxon>Methanobacteriota</taxon>
        <taxon>Stenosarchaea group</taxon>
        <taxon>Methanomicrobia</taxon>
        <taxon>Methanomicrobiales</taxon>
        <taxon>Methanospirillaceae</taxon>
        <taxon>Methanospirillum</taxon>
    </lineage>
</organism>
<feature type="transmembrane region" description="Helical" evidence="1">
    <location>
        <begin position="576"/>
        <end position="594"/>
    </location>
</feature>
<feature type="domain" description="PEGA" evidence="2">
    <location>
        <begin position="84"/>
        <end position="134"/>
    </location>
</feature>
<sequence>MAPLRLWILSSLLILALTGVGISEELSNQAEPTGFIPDGYEDDNPPYYPTDYPTNSPTYIPTDIPTEYPTITIEPTPQEQYGWVLINSVPSGAMVTFDGSYQGLSPVTVQVSLTESRFHQIYISMDGYQDWSTSLSELPAPGQTIPVNAILVPMEPTITPTYTPTWTPTETPTWTPTPTPTMIGSDYGWVYIESVPSGAEVTFDGTYQGSAPALVKVYTTGTPSHQILVRMTGYYDWTSSLRENPLPDQTIPITATLVPKAQYGSIRVTSHPTKSIAILDGGNQDLTPCTFSDLMPGLHTIKVIKDGYQPFMSQVRVNAGSQSQIQAQLNQIIQTGTLYVSSTPSGADIQLDGIYYGQTPYTLSASAGSHSLMLRLAGYNTWKSGVTISAGQQNQISASLEPQGPQLGAIQVASMPGSSQIFLNDNYEGKTPDIGYLDIPMLNPGIYAIRISHPQNQDYQGTVAVNAGQVSTVNVALQAAPVPATVNGTLMVQSNPSGAAIFLDNLFKGVTPLNLPSVPPGEHALTLRINGYDDAVRQVSITGGNTTDVVIEMVPTAPLTQEPTQTSEPTQTKSPAPMFALCTGIGLAAVALVLSRRSDR</sequence>
<dbReference type="RefSeq" id="WP_011449939.1">
    <property type="nucleotide sequence ID" value="NC_007796.1"/>
</dbReference>